<organism evidence="1 2">
    <name type="scientific">Artomyces pyxidatus</name>
    <dbReference type="NCBI Taxonomy" id="48021"/>
    <lineage>
        <taxon>Eukaryota</taxon>
        <taxon>Fungi</taxon>
        <taxon>Dikarya</taxon>
        <taxon>Basidiomycota</taxon>
        <taxon>Agaricomycotina</taxon>
        <taxon>Agaricomycetes</taxon>
        <taxon>Russulales</taxon>
        <taxon>Auriscalpiaceae</taxon>
        <taxon>Artomyces</taxon>
    </lineage>
</organism>
<keyword evidence="2" id="KW-1185">Reference proteome</keyword>
<gene>
    <name evidence="1" type="ORF">BV25DRAFT_945601</name>
</gene>
<proteinExistence type="predicted"/>
<reference evidence="1" key="2">
    <citation type="journal article" date="2022" name="New Phytol.">
        <title>Evolutionary transition to the ectomycorrhizal habit in the genomes of a hyperdiverse lineage of mushroom-forming fungi.</title>
        <authorList>
            <person name="Looney B."/>
            <person name="Miyauchi S."/>
            <person name="Morin E."/>
            <person name="Drula E."/>
            <person name="Courty P.E."/>
            <person name="Kohler A."/>
            <person name="Kuo A."/>
            <person name="LaButti K."/>
            <person name="Pangilinan J."/>
            <person name="Lipzen A."/>
            <person name="Riley R."/>
            <person name="Andreopoulos W."/>
            <person name="He G."/>
            <person name="Johnson J."/>
            <person name="Nolan M."/>
            <person name="Tritt A."/>
            <person name="Barry K.W."/>
            <person name="Grigoriev I.V."/>
            <person name="Nagy L.G."/>
            <person name="Hibbett D."/>
            <person name="Henrissat B."/>
            <person name="Matheny P.B."/>
            <person name="Labbe J."/>
            <person name="Martin F.M."/>
        </authorList>
    </citation>
    <scope>NUCLEOTIDE SEQUENCE</scope>
    <source>
        <strain evidence="1">HHB10654</strain>
    </source>
</reference>
<accession>A0ACB8SVS5</accession>
<reference evidence="1" key="1">
    <citation type="submission" date="2021-03" db="EMBL/GenBank/DDBJ databases">
        <authorList>
            <consortium name="DOE Joint Genome Institute"/>
            <person name="Ahrendt S."/>
            <person name="Looney B.P."/>
            <person name="Miyauchi S."/>
            <person name="Morin E."/>
            <person name="Drula E."/>
            <person name="Courty P.E."/>
            <person name="Chicoki N."/>
            <person name="Fauchery L."/>
            <person name="Kohler A."/>
            <person name="Kuo A."/>
            <person name="Labutti K."/>
            <person name="Pangilinan J."/>
            <person name="Lipzen A."/>
            <person name="Riley R."/>
            <person name="Andreopoulos W."/>
            <person name="He G."/>
            <person name="Johnson J."/>
            <person name="Barry K.W."/>
            <person name="Grigoriev I.V."/>
            <person name="Nagy L."/>
            <person name="Hibbett D."/>
            <person name="Henrissat B."/>
            <person name="Matheny P.B."/>
            <person name="Labbe J."/>
            <person name="Martin F."/>
        </authorList>
    </citation>
    <scope>NUCLEOTIDE SEQUENCE</scope>
    <source>
        <strain evidence="1">HHB10654</strain>
    </source>
</reference>
<name>A0ACB8SVS5_9AGAM</name>
<evidence type="ECO:0000313" key="2">
    <source>
        <dbReference type="Proteomes" id="UP000814140"/>
    </source>
</evidence>
<dbReference type="EMBL" id="MU277218">
    <property type="protein sequence ID" value="KAI0060574.1"/>
    <property type="molecule type" value="Genomic_DNA"/>
</dbReference>
<protein>
    <submittedName>
        <fullName evidence="1">Uncharacterized protein</fullName>
    </submittedName>
</protein>
<evidence type="ECO:0000313" key="1">
    <source>
        <dbReference type="EMBL" id="KAI0060574.1"/>
    </source>
</evidence>
<comment type="caution">
    <text evidence="1">The sequence shown here is derived from an EMBL/GenBank/DDBJ whole genome shotgun (WGS) entry which is preliminary data.</text>
</comment>
<dbReference type="Proteomes" id="UP000814140">
    <property type="component" value="Unassembled WGS sequence"/>
</dbReference>
<sequence length="205" mass="23909">MTIVSADLASCVKPRVSPPHRQPKQHRRRIFKRALRRHLALHRPRALIRRRSRRRHPSIPLPRLPQLQPHSPLGPHPRLPRPSNLRTYLYPGLHQLRSVTSRMPWSPPQHLPVFRGRPTARLRAEGDPLLRASALGLSSPTNLPPLTVNLIPSSPMRTMRCERWTMTMRWMKTLRRTRTMRCKTWPSSKLRPLRAASFPWSSALK</sequence>